<dbReference type="EMBL" id="WHNX01000001">
    <property type="protein sequence ID" value="MPW24368.1"/>
    <property type="molecule type" value="Genomic_DNA"/>
</dbReference>
<gene>
    <name evidence="3" type="ORF">GC105_00995</name>
</gene>
<protein>
    <submittedName>
        <fullName evidence="3">Helix-turn-helix domain-containing protein</fullName>
    </submittedName>
</protein>
<feature type="domain" description="HTH cro/C1-type" evidence="2">
    <location>
        <begin position="10"/>
        <end position="64"/>
    </location>
</feature>
<dbReference type="Gene3D" id="1.10.260.40">
    <property type="entry name" value="lambda repressor-like DNA-binding domains"/>
    <property type="match status" value="1"/>
</dbReference>
<name>A0A6A7K4Q5_9FIRM</name>
<evidence type="ECO:0000313" key="4">
    <source>
        <dbReference type="Proteomes" id="UP000440004"/>
    </source>
</evidence>
<dbReference type="Proteomes" id="UP000440004">
    <property type="component" value="Unassembled WGS sequence"/>
</dbReference>
<evidence type="ECO:0000259" key="2">
    <source>
        <dbReference type="PROSITE" id="PS50943"/>
    </source>
</evidence>
<keyword evidence="4" id="KW-1185">Reference proteome</keyword>
<evidence type="ECO:0000256" key="1">
    <source>
        <dbReference type="ARBA" id="ARBA00023125"/>
    </source>
</evidence>
<keyword evidence="1" id="KW-0238">DNA-binding</keyword>
<dbReference type="InterPro" id="IPR001387">
    <property type="entry name" value="Cro/C1-type_HTH"/>
</dbReference>
<proteinExistence type="predicted"/>
<dbReference type="CDD" id="cd00093">
    <property type="entry name" value="HTH_XRE"/>
    <property type="match status" value="1"/>
</dbReference>
<organism evidence="3 4">
    <name type="scientific">Alkalibaculum sporogenes</name>
    <dbReference type="NCBI Taxonomy" id="2655001"/>
    <lineage>
        <taxon>Bacteria</taxon>
        <taxon>Bacillati</taxon>
        <taxon>Bacillota</taxon>
        <taxon>Clostridia</taxon>
        <taxon>Eubacteriales</taxon>
        <taxon>Eubacteriaceae</taxon>
        <taxon>Alkalibaculum</taxon>
    </lineage>
</organism>
<dbReference type="PROSITE" id="PS50943">
    <property type="entry name" value="HTH_CROC1"/>
    <property type="match status" value="1"/>
</dbReference>
<dbReference type="PANTHER" id="PTHR46558">
    <property type="entry name" value="TRACRIPTIONAL REGULATORY PROTEIN-RELATED-RELATED"/>
    <property type="match status" value="1"/>
</dbReference>
<dbReference type="SUPFAM" id="SSF47413">
    <property type="entry name" value="lambda repressor-like DNA-binding domains"/>
    <property type="match status" value="1"/>
</dbReference>
<evidence type="ECO:0000313" key="3">
    <source>
        <dbReference type="EMBL" id="MPW24368.1"/>
    </source>
</evidence>
<dbReference type="PANTHER" id="PTHR46558:SF11">
    <property type="entry name" value="HTH-TYPE TRANSCRIPTIONAL REGULATOR XRE"/>
    <property type="match status" value="1"/>
</dbReference>
<dbReference type="AlphaFoldDB" id="A0A6A7K4Q5"/>
<dbReference type="SMART" id="SM00530">
    <property type="entry name" value="HTH_XRE"/>
    <property type="match status" value="1"/>
</dbReference>
<dbReference type="Pfam" id="PF01381">
    <property type="entry name" value="HTH_3"/>
    <property type="match status" value="1"/>
</dbReference>
<dbReference type="GO" id="GO:0003677">
    <property type="term" value="F:DNA binding"/>
    <property type="evidence" value="ECO:0007669"/>
    <property type="project" value="UniProtKB-KW"/>
</dbReference>
<dbReference type="RefSeq" id="WP_152800776.1">
    <property type="nucleotide sequence ID" value="NZ_WHNX01000001.1"/>
</dbReference>
<accession>A0A6A7K4Q5</accession>
<dbReference type="InterPro" id="IPR010982">
    <property type="entry name" value="Lambda_DNA-bd_dom_sf"/>
</dbReference>
<comment type="caution">
    <text evidence="3">The sequence shown here is derived from an EMBL/GenBank/DDBJ whole genome shotgun (WGS) entry which is preliminary data.</text>
</comment>
<reference evidence="3 4" key="1">
    <citation type="submission" date="2019-10" db="EMBL/GenBank/DDBJ databases">
        <title>Alkalibaculum tamaniensis sp.nov., a new alkaliphilic acetogen, isolated on methoxylated aromatics from a mud volcano.</title>
        <authorList>
            <person name="Khomyakova M.A."/>
            <person name="Merkel A.Y."/>
            <person name="Bonch-Osmolovskaya E.A."/>
            <person name="Slobodkin A.I."/>
        </authorList>
    </citation>
    <scope>NUCLEOTIDE SEQUENCE [LARGE SCALE GENOMIC DNA]</scope>
    <source>
        <strain evidence="3 4">M08DMB</strain>
    </source>
</reference>
<sequence>MKELNIGKIIITKRKEKGITQEDLAVYIGVSKASVSKWETCQSYPDITFLPQLAAYFNISIDELIGYSPQMTKEDIKKLYHRLSSNFSSRPFDETLAECRGIIKKYYSCFPLLLQMVILLLNHYMLAKDQESQEKLIHEIIALCVRIKVESDDVWLSKQANSLEATCQMVLQQPIEVLELLDGTMKPLLGDEAILSAAYQMTGNLQKAKSVLQISIYQHLLIILGVCPNYLLLHVSDTEKFEEILHRILSVSQVFEIDTLHPNASAQLYFAAAQGYAMQDNKEKSLKMLSKYADICTTNFFPLKLHGDEFFDCIEEWFDDFDLGAKAPRDEKVIKDSMIDAIISNPVFSALMEDPKYKIIIETMKLKLGGN</sequence>